<protein>
    <submittedName>
        <fullName evidence="1">Uncharacterized protein</fullName>
    </submittedName>
</protein>
<keyword evidence="2" id="KW-1185">Reference proteome</keyword>
<gene>
    <name evidence="1" type="ORF">AVEN_20002_1</name>
</gene>
<dbReference type="AlphaFoldDB" id="A0A4Y2I5V5"/>
<sequence>MSILNRLKQKLYTNLQLRLEGHIPNFIYLSLCVTELLGSQIYDYIDRPTVNPLSDLDQNLRRTYVPDHKTVHQILSNRQFQLLSYSVHMNADRHTDRLPVDGLCPIFDRYLQIMSKDHITNFMPVAQSLRPHERFPATAA</sequence>
<evidence type="ECO:0000313" key="1">
    <source>
        <dbReference type="EMBL" id="GBM72964.1"/>
    </source>
</evidence>
<dbReference type="EMBL" id="BGPR01002411">
    <property type="protein sequence ID" value="GBM72964.1"/>
    <property type="molecule type" value="Genomic_DNA"/>
</dbReference>
<evidence type="ECO:0000313" key="2">
    <source>
        <dbReference type="Proteomes" id="UP000499080"/>
    </source>
</evidence>
<organism evidence="1 2">
    <name type="scientific">Araneus ventricosus</name>
    <name type="common">Orbweaver spider</name>
    <name type="synonym">Epeira ventricosa</name>
    <dbReference type="NCBI Taxonomy" id="182803"/>
    <lineage>
        <taxon>Eukaryota</taxon>
        <taxon>Metazoa</taxon>
        <taxon>Ecdysozoa</taxon>
        <taxon>Arthropoda</taxon>
        <taxon>Chelicerata</taxon>
        <taxon>Arachnida</taxon>
        <taxon>Araneae</taxon>
        <taxon>Araneomorphae</taxon>
        <taxon>Entelegynae</taxon>
        <taxon>Araneoidea</taxon>
        <taxon>Araneidae</taxon>
        <taxon>Araneus</taxon>
    </lineage>
</organism>
<accession>A0A4Y2I5V5</accession>
<proteinExistence type="predicted"/>
<name>A0A4Y2I5V5_ARAVE</name>
<dbReference type="Proteomes" id="UP000499080">
    <property type="component" value="Unassembled WGS sequence"/>
</dbReference>
<comment type="caution">
    <text evidence="1">The sequence shown here is derived from an EMBL/GenBank/DDBJ whole genome shotgun (WGS) entry which is preliminary data.</text>
</comment>
<reference evidence="1 2" key="1">
    <citation type="journal article" date="2019" name="Sci. Rep.">
        <title>Orb-weaving spider Araneus ventricosus genome elucidates the spidroin gene catalogue.</title>
        <authorList>
            <person name="Kono N."/>
            <person name="Nakamura H."/>
            <person name="Ohtoshi R."/>
            <person name="Moran D.A.P."/>
            <person name="Shinohara A."/>
            <person name="Yoshida Y."/>
            <person name="Fujiwara M."/>
            <person name="Mori M."/>
            <person name="Tomita M."/>
            <person name="Arakawa K."/>
        </authorList>
    </citation>
    <scope>NUCLEOTIDE SEQUENCE [LARGE SCALE GENOMIC DNA]</scope>
</reference>